<dbReference type="OrthoDB" id="9793944at2"/>
<dbReference type="RefSeq" id="WP_116519654.1">
    <property type="nucleotide sequence ID" value="NZ_JACCEX010000007.1"/>
</dbReference>
<gene>
    <name evidence="5" type="ORF">C7440_3936</name>
</gene>
<evidence type="ECO:0000259" key="4">
    <source>
        <dbReference type="PROSITE" id="PS51387"/>
    </source>
</evidence>
<evidence type="ECO:0000313" key="5">
    <source>
        <dbReference type="EMBL" id="PVY60161.1"/>
    </source>
</evidence>
<dbReference type="Pfam" id="PF00941">
    <property type="entry name" value="FAD_binding_5"/>
    <property type="match status" value="1"/>
</dbReference>
<evidence type="ECO:0000256" key="2">
    <source>
        <dbReference type="ARBA" id="ARBA00022827"/>
    </source>
</evidence>
<dbReference type="Gene3D" id="3.30.465.10">
    <property type="match status" value="1"/>
</dbReference>
<dbReference type="AlphaFoldDB" id="A0A2U1CH02"/>
<dbReference type="PANTHER" id="PTHR42659:SF2">
    <property type="entry name" value="XANTHINE DEHYDROGENASE SUBUNIT C-RELATED"/>
    <property type="match status" value="1"/>
</dbReference>
<protein>
    <submittedName>
        <fullName evidence="5">Carbon-monoxide dehydrogenase medium subunit</fullName>
    </submittedName>
</protein>
<keyword evidence="6" id="KW-1185">Reference proteome</keyword>
<proteinExistence type="predicted"/>
<dbReference type="PROSITE" id="PS51387">
    <property type="entry name" value="FAD_PCMH"/>
    <property type="match status" value="1"/>
</dbReference>
<organism evidence="5 6">
    <name type="scientific">Pusillimonas noertemannii</name>
    <dbReference type="NCBI Taxonomy" id="305977"/>
    <lineage>
        <taxon>Bacteria</taxon>
        <taxon>Pseudomonadati</taxon>
        <taxon>Pseudomonadota</taxon>
        <taxon>Betaproteobacteria</taxon>
        <taxon>Burkholderiales</taxon>
        <taxon>Alcaligenaceae</taxon>
        <taxon>Pusillimonas</taxon>
    </lineage>
</organism>
<dbReference type="InterPro" id="IPR036683">
    <property type="entry name" value="CO_DH_flav_C_dom_sf"/>
</dbReference>
<dbReference type="InterPro" id="IPR051312">
    <property type="entry name" value="Diverse_Substr_Oxidored"/>
</dbReference>
<dbReference type="Proteomes" id="UP000246145">
    <property type="component" value="Unassembled WGS sequence"/>
</dbReference>
<dbReference type="GO" id="GO:0016491">
    <property type="term" value="F:oxidoreductase activity"/>
    <property type="evidence" value="ECO:0007669"/>
    <property type="project" value="UniProtKB-KW"/>
</dbReference>
<dbReference type="Gene3D" id="3.30.390.50">
    <property type="entry name" value="CO dehydrogenase flavoprotein, C-terminal domain"/>
    <property type="match status" value="1"/>
</dbReference>
<dbReference type="GO" id="GO:0071949">
    <property type="term" value="F:FAD binding"/>
    <property type="evidence" value="ECO:0007669"/>
    <property type="project" value="InterPro"/>
</dbReference>
<evidence type="ECO:0000313" key="6">
    <source>
        <dbReference type="Proteomes" id="UP000246145"/>
    </source>
</evidence>
<dbReference type="EMBL" id="QEKO01000013">
    <property type="protein sequence ID" value="PVY60161.1"/>
    <property type="molecule type" value="Genomic_DNA"/>
</dbReference>
<dbReference type="PANTHER" id="PTHR42659">
    <property type="entry name" value="XANTHINE DEHYDROGENASE SUBUNIT C-RELATED"/>
    <property type="match status" value="1"/>
</dbReference>
<dbReference type="InterPro" id="IPR036318">
    <property type="entry name" value="FAD-bd_PCMH-like_sf"/>
</dbReference>
<keyword evidence="1" id="KW-0285">Flavoprotein</keyword>
<dbReference type="InterPro" id="IPR002346">
    <property type="entry name" value="Mopterin_DH_FAD-bd"/>
</dbReference>
<dbReference type="SUPFAM" id="SSF56176">
    <property type="entry name" value="FAD-binding/transporter-associated domain-like"/>
    <property type="match status" value="1"/>
</dbReference>
<dbReference type="SUPFAM" id="SSF55447">
    <property type="entry name" value="CO dehydrogenase flavoprotein C-terminal domain-like"/>
    <property type="match status" value="1"/>
</dbReference>
<evidence type="ECO:0000256" key="3">
    <source>
        <dbReference type="ARBA" id="ARBA00023002"/>
    </source>
</evidence>
<keyword evidence="3" id="KW-0560">Oxidoreductase</keyword>
<dbReference type="InterPro" id="IPR016169">
    <property type="entry name" value="FAD-bd_PCMH_sub2"/>
</dbReference>
<evidence type="ECO:0000256" key="1">
    <source>
        <dbReference type="ARBA" id="ARBA00022630"/>
    </source>
</evidence>
<feature type="domain" description="FAD-binding PCMH-type" evidence="4">
    <location>
        <begin position="1"/>
        <end position="178"/>
    </location>
</feature>
<name>A0A2U1CH02_9BURK</name>
<accession>A0A2U1CH02</accession>
<dbReference type="InterPro" id="IPR016166">
    <property type="entry name" value="FAD-bd_PCMH"/>
</dbReference>
<comment type="caution">
    <text evidence="5">The sequence shown here is derived from an EMBL/GenBank/DDBJ whole genome shotgun (WGS) entry which is preliminary data.</text>
</comment>
<keyword evidence="2" id="KW-0274">FAD</keyword>
<dbReference type="InterPro" id="IPR016167">
    <property type="entry name" value="FAD-bd_PCMH_sub1"/>
</dbReference>
<sequence>MKAAKFEYERAGSLAGALDLLHDESVVVKAMGGSQSLGPMLNLRLARPAKVVDVSALPELRTVTEAGGRIRVGGAVTHAEIEDGVFPLLAGHMMQSVAERIAYRAVRNRGTVGGSLAHADPAADWVLATTALGAQVEIAAPGGQTRMVNMPEFMIGAYTTELGAGELIAAVHVPKMSPGTRWGYYKFCRKTGEFAEASCSAFFDPSTQTARIAVGALDGAPQYLDELAARVAEQGAAAIDRDAIHAAVKAITPEKSEVDRGLFVTVVERCLRQALDA</sequence>
<dbReference type="Gene3D" id="3.30.43.10">
    <property type="entry name" value="Uridine Diphospho-n-acetylenolpyruvylglucosamine Reductase, domain 2"/>
    <property type="match status" value="1"/>
</dbReference>
<reference evidence="5 6" key="1">
    <citation type="submission" date="2018-04" db="EMBL/GenBank/DDBJ databases">
        <title>Genomic Encyclopedia of Type Strains, Phase IV (KMG-IV): sequencing the most valuable type-strain genomes for metagenomic binning, comparative biology and taxonomic classification.</title>
        <authorList>
            <person name="Goeker M."/>
        </authorList>
    </citation>
    <scope>NUCLEOTIDE SEQUENCE [LARGE SCALE GENOMIC DNA]</scope>
    <source>
        <strain evidence="5 6">DSM 10065</strain>
    </source>
</reference>